<feature type="transmembrane region" description="Helical" evidence="5">
    <location>
        <begin position="245"/>
        <end position="269"/>
    </location>
</feature>
<keyword evidence="6" id="KW-0732">Signal</keyword>
<reference evidence="7 9" key="1">
    <citation type="journal article" date="2012" name="Nature">
        <title>Algal genomes reveal evolutionary mosaicism and the fate of nucleomorphs.</title>
        <authorList>
            <consortium name="DOE Joint Genome Institute"/>
            <person name="Curtis B.A."/>
            <person name="Tanifuji G."/>
            <person name="Burki F."/>
            <person name="Gruber A."/>
            <person name="Irimia M."/>
            <person name="Maruyama S."/>
            <person name="Arias M.C."/>
            <person name="Ball S.G."/>
            <person name="Gile G.H."/>
            <person name="Hirakawa Y."/>
            <person name="Hopkins J.F."/>
            <person name="Kuo A."/>
            <person name="Rensing S.A."/>
            <person name="Schmutz J."/>
            <person name="Symeonidi A."/>
            <person name="Elias M."/>
            <person name="Eveleigh R.J."/>
            <person name="Herman E.K."/>
            <person name="Klute M.J."/>
            <person name="Nakayama T."/>
            <person name="Obornik M."/>
            <person name="Reyes-Prieto A."/>
            <person name="Armbrust E.V."/>
            <person name="Aves S.J."/>
            <person name="Beiko R.G."/>
            <person name="Coutinho P."/>
            <person name="Dacks J.B."/>
            <person name="Durnford D.G."/>
            <person name="Fast N.M."/>
            <person name="Green B.R."/>
            <person name="Grisdale C.J."/>
            <person name="Hempel F."/>
            <person name="Henrissat B."/>
            <person name="Hoppner M.P."/>
            <person name="Ishida K."/>
            <person name="Kim E."/>
            <person name="Koreny L."/>
            <person name="Kroth P.G."/>
            <person name="Liu Y."/>
            <person name="Malik S.B."/>
            <person name="Maier U.G."/>
            <person name="McRose D."/>
            <person name="Mock T."/>
            <person name="Neilson J.A."/>
            <person name="Onodera N.T."/>
            <person name="Poole A.M."/>
            <person name="Pritham E.J."/>
            <person name="Richards T.A."/>
            <person name="Rocap G."/>
            <person name="Roy S.W."/>
            <person name="Sarai C."/>
            <person name="Schaack S."/>
            <person name="Shirato S."/>
            <person name="Slamovits C.H."/>
            <person name="Spencer D.F."/>
            <person name="Suzuki S."/>
            <person name="Worden A.Z."/>
            <person name="Zauner S."/>
            <person name="Barry K."/>
            <person name="Bell C."/>
            <person name="Bharti A.K."/>
            <person name="Crow J.A."/>
            <person name="Grimwood J."/>
            <person name="Kramer R."/>
            <person name="Lindquist E."/>
            <person name="Lucas S."/>
            <person name="Salamov A."/>
            <person name="McFadden G.I."/>
            <person name="Lane C.E."/>
            <person name="Keeling P.J."/>
            <person name="Gray M.W."/>
            <person name="Grigoriev I.V."/>
            <person name="Archibald J.M."/>
        </authorList>
    </citation>
    <scope>NUCLEOTIDE SEQUENCE</scope>
    <source>
        <strain evidence="7 9">CCMP2712</strain>
    </source>
</reference>
<feature type="chain" id="PRO_5008771645" evidence="6">
    <location>
        <begin position="24"/>
        <end position="369"/>
    </location>
</feature>
<accession>L1JRF9</accession>
<feature type="transmembrane region" description="Helical" evidence="5">
    <location>
        <begin position="176"/>
        <end position="197"/>
    </location>
</feature>
<evidence type="ECO:0000256" key="3">
    <source>
        <dbReference type="ARBA" id="ARBA00022989"/>
    </source>
</evidence>
<gene>
    <name evidence="7" type="ORF">GUITHDRAFT_85286</name>
</gene>
<dbReference type="AlphaFoldDB" id="L1JRF9"/>
<dbReference type="EnsemblProtists" id="EKX50678">
    <property type="protein sequence ID" value="EKX50678"/>
    <property type="gene ID" value="GUITHDRAFT_85286"/>
</dbReference>
<dbReference type="PANTHER" id="PTHR11040:SF70">
    <property type="entry name" value="OS05G0316100 PROTEIN"/>
    <property type="match status" value="1"/>
</dbReference>
<feature type="transmembrane region" description="Helical" evidence="5">
    <location>
        <begin position="306"/>
        <end position="329"/>
    </location>
</feature>
<keyword evidence="3 5" id="KW-1133">Transmembrane helix</keyword>
<keyword evidence="4 5" id="KW-0472">Membrane</keyword>
<feature type="transmembrane region" description="Helical" evidence="5">
    <location>
        <begin position="281"/>
        <end position="300"/>
    </location>
</feature>
<evidence type="ECO:0000256" key="5">
    <source>
        <dbReference type="SAM" id="Phobius"/>
    </source>
</evidence>
<dbReference type="Proteomes" id="UP000011087">
    <property type="component" value="Unassembled WGS sequence"/>
</dbReference>
<feature type="transmembrane region" description="Helical" evidence="5">
    <location>
        <begin position="135"/>
        <end position="156"/>
    </location>
</feature>
<dbReference type="HOGENOM" id="CLU_751102_0_0_1"/>
<dbReference type="STRING" id="905079.L1JRF9"/>
<feature type="signal peptide" evidence="6">
    <location>
        <begin position="1"/>
        <end position="23"/>
    </location>
</feature>
<keyword evidence="9" id="KW-1185">Reference proteome</keyword>
<evidence type="ECO:0000313" key="7">
    <source>
        <dbReference type="EMBL" id="EKX50678.1"/>
    </source>
</evidence>
<feature type="transmembrane region" description="Helical" evidence="5">
    <location>
        <begin position="108"/>
        <end position="128"/>
    </location>
</feature>
<dbReference type="Pfam" id="PF02535">
    <property type="entry name" value="Zip"/>
    <property type="match status" value="1"/>
</dbReference>
<evidence type="ECO:0000313" key="9">
    <source>
        <dbReference type="Proteomes" id="UP000011087"/>
    </source>
</evidence>
<proteinExistence type="predicted"/>
<evidence type="ECO:0000313" key="8">
    <source>
        <dbReference type="EnsemblProtists" id="EKX50678"/>
    </source>
</evidence>
<organism evidence="7">
    <name type="scientific">Guillardia theta (strain CCMP2712)</name>
    <name type="common">Cryptophyte</name>
    <dbReference type="NCBI Taxonomy" id="905079"/>
    <lineage>
        <taxon>Eukaryota</taxon>
        <taxon>Cryptophyceae</taxon>
        <taxon>Pyrenomonadales</taxon>
        <taxon>Geminigeraceae</taxon>
        <taxon>Guillardia</taxon>
    </lineage>
</organism>
<keyword evidence="2 5" id="KW-0812">Transmembrane</keyword>
<dbReference type="PANTHER" id="PTHR11040">
    <property type="entry name" value="ZINC/IRON TRANSPORTER"/>
    <property type="match status" value="1"/>
</dbReference>
<dbReference type="eggNOG" id="KOG2474">
    <property type="taxonomic scope" value="Eukaryota"/>
</dbReference>
<feature type="transmembrane region" description="Helical" evidence="5">
    <location>
        <begin position="217"/>
        <end position="239"/>
    </location>
</feature>
<reference evidence="8" key="3">
    <citation type="submission" date="2016-03" db="UniProtKB">
        <authorList>
            <consortium name="EnsemblProtists"/>
        </authorList>
    </citation>
    <scope>IDENTIFICATION</scope>
</reference>
<name>L1JRF9_GUITC</name>
<dbReference type="EMBL" id="JH992978">
    <property type="protein sequence ID" value="EKX50678.1"/>
    <property type="molecule type" value="Genomic_DNA"/>
</dbReference>
<dbReference type="OMA" id="HEDETQL"/>
<dbReference type="KEGG" id="gtt:GUITHDRAFT_85286"/>
<evidence type="ECO:0000256" key="4">
    <source>
        <dbReference type="ARBA" id="ARBA00023136"/>
    </source>
</evidence>
<evidence type="ECO:0000256" key="2">
    <source>
        <dbReference type="ARBA" id="ARBA00022692"/>
    </source>
</evidence>
<evidence type="ECO:0000256" key="6">
    <source>
        <dbReference type="SAM" id="SignalP"/>
    </source>
</evidence>
<dbReference type="InterPro" id="IPR003689">
    <property type="entry name" value="ZIP"/>
</dbReference>
<reference evidence="9" key="2">
    <citation type="submission" date="2012-11" db="EMBL/GenBank/DDBJ databases">
        <authorList>
            <person name="Kuo A."/>
            <person name="Curtis B.A."/>
            <person name="Tanifuji G."/>
            <person name="Burki F."/>
            <person name="Gruber A."/>
            <person name="Irimia M."/>
            <person name="Maruyama S."/>
            <person name="Arias M.C."/>
            <person name="Ball S.G."/>
            <person name="Gile G.H."/>
            <person name="Hirakawa Y."/>
            <person name="Hopkins J.F."/>
            <person name="Rensing S.A."/>
            <person name="Schmutz J."/>
            <person name="Symeonidi A."/>
            <person name="Elias M."/>
            <person name="Eveleigh R.J."/>
            <person name="Herman E.K."/>
            <person name="Klute M.J."/>
            <person name="Nakayama T."/>
            <person name="Obornik M."/>
            <person name="Reyes-Prieto A."/>
            <person name="Armbrust E.V."/>
            <person name="Aves S.J."/>
            <person name="Beiko R.G."/>
            <person name="Coutinho P."/>
            <person name="Dacks J.B."/>
            <person name="Durnford D.G."/>
            <person name="Fast N.M."/>
            <person name="Green B.R."/>
            <person name="Grisdale C."/>
            <person name="Hempe F."/>
            <person name="Henrissat B."/>
            <person name="Hoppner M.P."/>
            <person name="Ishida K.-I."/>
            <person name="Kim E."/>
            <person name="Koreny L."/>
            <person name="Kroth P.G."/>
            <person name="Liu Y."/>
            <person name="Malik S.-B."/>
            <person name="Maier U.G."/>
            <person name="McRose D."/>
            <person name="Mock T."/>
            <person name="Neilson J.A."/>
            <person name="Onodera N.T."/>
            <person name="Poole A.M."/>
            <person name="Pritham E.J."/>
            <person name="Richards T.A."/>
            <person name="Rocap G."/>
            <person name="Roy S.W."/>
            <person name="Sarai C."/>
            <person name="Schaack S."/>
            <person name="Shirato S."/>
            <person name="Slamovits C.H."/>
            <person name="Spencer D.F."/>
            <person name="Suzuki S."/>
            <person name="Worden A.Z."/>
            <person name="Zauner S."/>
            <person name="Barry K."/>
            <person name="Bell C."/>
            <person name="Bharti A.K."/>
            <person name="Crow J.A."/>
            <person name="Grimwood J."/>
            <person name="Kramer R."/>
            <person name="Lindquist E."/>
            <person name="Lucas S."/>
            <person name="Salamov A."/>
            <person name="McFadden G.I."/>
            <person name="Lane C.E."/>
            <person name="Keeling P.J."/>
            <person name="Gray M.W."/>
            <person name="Grigoriev I.V."/>
            <person name="Archibald J.M."/>
        </authorList>
    </citation>
    <scope>NUCLEOTIDE SEQUENCE</scope>
    <source>
        <strain evidence="9">CCMP2712</strain>
    </source>
</reference>
<dbReference type="PaxDb" id="55529-EKX50678"/>
<evidence type="ECO:0000256" key="1">
    <source>
        <dbReference type="ARBA" id="ARBA00004141"/>
    </source>
</evidence>
<dbReference type="GO" id="GO:0005385">
    <property type="term" value="F:zinc ion transmembrane transporter activity"/>
    <property type="evidence" value="ECO:0007669"/>
    <property type="project" value="TreeGrafter"/>
</dbReference>
<sequence length="369" mass="39414">MTNGGRRWLTVLVGICCASFAHSLHSASATLGLSKLENLSLRGGGFGPFFKKPPPPPPPPAPVRKSIMDMLPVSFTELSAVVLMAAITHLSKPSSFHPIGAPHTIQHVFYYGWIAALSTGLGVIPLLFMHKIQDVWLGLSNAVAAGMMISACYHLVEEGLTLEPDGSTLFNMAVSHPVRVVAGLLLGAGFVISSKSWIEKHEDLKFGSLTGKDLRKVFLMVAVMTLHSFSEGLGIGVSFTGKDGAHLGAMVTATLAMHNIPEGLAVALVLMPRGVSKFSTILWAIFTSMPQPLIAVPVFIFARHFIFWQSVGLGFAAGSMLWVTFFELLADAMKVSSFTALASSDLPAGPLLVNNRLDNGVRLLAVLSR</sequence>
<dbReference type="GO" id="GO:0016020">
    <property type="term" value="C:membrane"/>
    <property type="evidence" value="ECO:0007669"/>
    <property type="project" value="UniProtKB-SubCell"/>
</dbReference>
<protein>
    <submittedName>
        <fullName evidence="7 8">Uncharacterized protein</fullName>
    </submittedName>
</protein>
<dbReference type="RefSeq" id="XP_005837658.1">
    <property type="nucleotide sequence ID" value="XM_005837601.1"/>
</dbReference>
<dbReference type="OrthoDB" id="262547at2759"/>
<comment type="subcellular location">
    <subcellularLocation>
        <location evidence="1">Membrane</location>
        <topology evidence="1">Multi-pass membrane protein</topology>
    </subcellularLocation>
</comment>
<dbReference type="GeneID" id="17307192"/>